<protein>
    <submittedName>
        <fullName evidence="1">Uncharacterized protein</fullName>
    </submittedName>
</protein>
<accession>A0A2P2PR91</accession>
<dbReference type="AlphaFoldDB" id="A0A2P2PR91"/>
<organism evidence="1">
    <name type="scientific">Rhizophora mucronata</name>
    <name type="common">Asiatic mangrove</name>
    <dbReference type="NCBI Taxonomy" id="61149"/>
    <lineage>
        <taxon>Eukaryota</taxon>
        <taxon>Viridiplantae</taxon>
        <taxon>Streptophyta</taxon>
        <taxon>Embryophyta</taxon>
        <taxon>Tracheophyta</taxon>
        <taxon>Spermatophyta</taxon>
        <taxon>Magnoliopsida</taxon>
        <taxon>eudicotyledons</taxon>
        <taxon>Gunneridae</taxon>
        <taxon>Pentapetalae</taxon>
        <taxon>rosids</taxon>
        <taxon>fabids</taxon>
        <taxon>Malpighiales</taxon>
        <taxon>Rhizophoraceae</taxon>
        <taxon>Rhizophora</taxon>
    </lineage>
</organism>
<proteinExistence type="predicted"/>
<name>A0A2P2PR91_RHIMU</name>
<sequence>MAKAGLLDKRGQTILLLHKREQDSKQIIIILGIKNKKEKNRSTQTARWIQVAVIWNHRM</sequence>
<reference evidence="1" key="1">
    <citation type="submission" date="2018-02" db="EMBL/GenBank/DDBJ databases">
        <title>Rhizophora mucronata_Transcriptome.</title>
        <authorList>
            <person name="Meera S.P."/>
            <person name="Sreeshan A."/>
            <person name="Augustine A."/>
        </authorList>
    </citation>
    <scope>NUCLEOTIDE SEQUENCE</scope>
    <source>
        <tissue evidence="1">Leaf</tissue>
    </source>
</reference>
<dbReference type="EMBL" id="GGEC01076776">
    <property type="protein sequence ID" value="MBX57260.1"/>
    <property type="molecule type" value="Transcribed_RNA"/>
</dbReference>
<evidence type="ECO:0000313" key="1">
    <source>
        <dbReference type="EMBL" id="MBX57260.1"/>
    </source>
</evidence>